<dbReference type="SUPFAM" id="SSF49785">
    <property type="entry name" value="Galactose-binding domain-like"/>
    <property type="match status" value="1"/>
</dbReference>
<evidence type="ECO:0000313" key="2">
    <source>
        <dbReference type="EMBL" id="MFD2918925.1"/>
    </source>
</evidence>
<dbReference type="InterPro" id="IPR008979">
    <property type="entry name" value="Galactose-bd-like_sf"/>
</dbReference>
<sequence>MRQHFYLLSLFSTFFITHAIRAQTNVALGKTVTATSGTNLSNLVNGNFNDGANSATTGNAQAPPNAEWFQIDLGADYFIDSIVLVANTTSTATENRGRRFMITTQSTDLSFPSAQPSAYIGENRINRLIYTAPIASGSLPFGTSSTVPQAVDVNLGPQFPLEGTNRVLRLNIGIHKARYVRILTLQDEALTFGEVQVFTTTTEPVRYFTNGNFEIGSNITTGVQFVAEGLVAGWSTTEPVGMWDASVSAPIHGTPVEFWRGGSNPAGNVPAHGGNYFVELNAHSSGMLVQEPICLLPGETFTWSFAHRGRSGVDRMALTINYIDVAMFDDNNAVTGTHDIVAGSVLAGTTATKVSTDANGWTLYSGTWTNPSSSASNVVTFGFRAVSTSGGSLSVGNFLDNIQIQTASSVATFEGASKSGLETVPTAALPKLQLSGNVSTPSSVQLHFVGGTATRGVDYITTPATGFITIPVPVGNYDGTDATGISLAPYIQIVADNVTESNETIIMEVLNPTGNIIAPNTAGSFCQTLHGQITYTIIDHIALPVTLGDLEAVKTGVNTIDLKWKTFSEQNNTGFGIERSADGISWTQIGFVPTAAPQGNSQVSLQYAFTDNNILNGTSYYRLKQIDIDGQYSYSDIAKTGATGGVKLLSAYPNPVTNKLILKSGRRQDIAGISLMDFSGKTVLQLQGFRPEIDMSGFLTGIYIIKVTAKNGETQTFKIKKQ</sequence>
<feature type="domain" description="Secretion system C-terminal sorting" evidence="1">
    <location>
        <begin position="652"/>
        <end position="715"/>
    </location>
</feature>
<dbReference type="Proteomes" id="UP001597511">
    <property type="component" value="Unassembled WGS sequence"/>
</dbReference>
<dbReference type="InterPro" id="IPR038081">
    <property type="entry name" value="CalX-like_sf"/>
</dbReference>
<dbReference type="SUPFAM" id="SSF141072">
    <property type="entry name" value="CalX-like"/>
    <property type="match status" value="1"/>
</dbReference>
<dbReference type="RefSeq" id="WP_386095580.1">
    <property type="nucleotide sequence ID" value="NZ_JBHUOZ010000001.1"/>
</dbReference>
<protein>
    <submittedName>
        <fullName evidence="2">T9SS type A sorting domain-containing protein</fullName>
    </submittedName>
</protein>
<dbReference type="NCBIfam" id="TIGR04183">
    <property type="entry name" value="Por_Secre_tail"/>
    <property type="match status" value="1"/>
</dbReference>
<name>A0ABW6A399_9BACT</name>
<organism evidence="2 3">
    <name type="scientific">Terrimonas rubra</name>
    <dbReference type="NCBI Taxonomy" id="1035890"/>
    <lineage>
        <taxon>Bacteria</taxon>
        <taxon>Pseudomonadati</taxon>
        <taxon>Bacteroidota</taxon>
        <taxon>Chitinophagia</taxon>
        <taxon>Chitinophagales</taxon>
        <taxon>Chitinophagaceae</taxon>
        <taxon>Terrimonas</taxon>
    </lineage>
</organism>
<dbReference type="InterPro" id="IPR051941">
    <property type="entry name" value="BG_Antigen-Binding_Lectin"/>
</dbReference>
<gene>
    <name evidence="2" type="ORF">ACFS6H_04325</name>
</gene>
<evidence type="ECO:0000313" key="3">
    <source>
        <dbReference type="Proteomes" id="UP001597511"/>
    </source>
</evidence>
<dbReference type="Pfam" id="PF18962">
    <property type="entry name" value="Por_Secre_tail"/>
    <property type="match status" value="1"/>
</dbReference>
<dbReference type="Gene3D" id="2.60.40.2030">
    <property type="match status" value="1"/>
</dbReference>
<keyword evidence="3" id="KW-1185">Reference proteome</keyword>
<dbReference type="InterPro" id="IPR013783">
    <property type="entry name" value="Ig-like_fold"/>
</dbReference>
<reference evidence="3" key="1">
    <citation type="journal article" date="2019" name="Int. J. Syst. Evol. Microbiol.">
        <title>The Global Catalogue of Microorganisms (GCM) 10K type strain sequencing project: providing services to taxonomists for standard genome sequencing and annotation.</title>
        <authorList>
            <consortium name="The Broad Institute Genomics Platform"/>
            <consortium name="The Broad Institute Genome Sequencing Center for Infectious Disease"/>
            <person name="Wu L."/>
            <person name="Ma J."/>
        </authorList>
    </citation>
    <scope>NUCLEOTIDE SEQUENCE [LARGE SCALE GENOMIC DNA]</scope>
    <source>
        <strain evidence="3">KCTC 23299</strain>
    </source>
</reference>
<accession>A0ABW6A399</accession>
<dbReference type="EMBL" id="JBHUOZ010000001">
    <property type="protein sequence ID" value="MFD2918925.1"/>
    <property type="molecule type" value="Genomic_DNA"/>
</dbReference>
<dbReference type="Gene3D" id="2.60.40.10">
    <property type="entry name" value="Immunoglobulins"/>
    <property type="match status" value="1"/>
</dbReference>
<proteinExistence type="predicted"/>
<comment type="caution">
    <text evidence="2">The sequence shown here is derived from an EMBL/GenBank/DDBJ whole genome shotgun (WGS) entry which is preliminary data.</text>
</comment>
<dbReference type="PANTHER" id="PTHR45713:SF6">
    <property type="entry name" value="F5_8 TYPE C DOMAIN-CONTAINING PROTEIN"/>
    <property type="match status" value="1"/>
</dbReference>
<dbReference type="Gene3D" id="2.60.120.260">
    <property type="entry name" value="Galactose-binding domain-like"/>
    <property type="match status" value="1"/>
</dbReference>
<dbReference type="PANTHER" id="PTHR45713">
    <property type="entry name" value="FTP DOMAIN-CONTAINING PROTEIN"/>
    <property type="match status" value="1"/>
</dbReference>
<evidence type="ECO:0000259" key="1">
    <source>
        <dbReference type="Pfam" id="PF18962"/>
    </source>
</evidence>
<dbReference type="InterPro" id="IPR026444">
    <property type="entry name" value="Secre_tail"/>
</dbReference>